<dbReference type="OrthoDB" id="9802640at2"/>
<dbReference type="PANTHER" id="PTHR11528">
    <property type="entry name" value="HEAT SHOCK PROTEIN 90 FAMILY MEMBER"/>
    <property type="match status" value="1"/>
</dbReference>
<dbReference type="Gene3D" id="3.30.565.10">
    <property type="entry name" value="Histidine kinase-like ATPase, C-terminal domain"/>
    <property type="match status" value="1"/>
</dbReference>
<dbReference type="SUPFAM" id="SSF54211">
    <property type="entry name" value="Ribosomal protein S5 domain 2-like"/>
    <property type="match status" value="1"/>
</dbReference>
<dbReference type="InterPro" id="IPR019805">
    <property type="entry name" value="Heat_shock_protein_90_CS"/>
</dbReference>
<evidence type="ECO:0000256" key="6">
    <source>
        <dbReference type="ARBA" id="ARBA00023016"/>
    </source>
</evidence>
<dbReference type="EMBL" id="CDMH01000064">
    <property type="protein sequence ID" value="CRF43358.1"/>
    <property type="molecule type" value="Genomic_DNA"/>
</dbReference>
<accession>A0A0K2XHF5</accession>
<dbReference type="EMBL" id="CDMG01000002">
    <property type="protein sequence ID" value="CRF52295.1"/>
    <property type="molecule type" value="Genomic_DNA"/>
</dbReference>
<evidence type="ECO:0000313" key="14">
    <source>
        <dbReference type="EMBL" id="CRF43358.1"/>
    </source>
</evidence>
<dbReference type="FunFam" id="3.30.565.10:FF:000009">
    <property type="entry name" value="Molecular chaperone HtpG"/>
    <property type="match status" value="1"/>
</dbReference>
<evidence type="ECO:0000313" key="13">
    <source>
        <dbReference type="EMBL" id="CRF41822.1"/>
    </source>
</evidence>
<comment type="caution">
    <text evidence="10">Lacks conserved residue(s) required for the propagation of feature annotation.</text>
</comment>
<dbReference type="PRINTS" id="PR00775">
    <property type="entry name" value="HEATSHOCK90"/>
</dbReference>
<dbReference type="Gene3D" id="3.30.230.80">
    <property type="match status" value="1"/>
</dbReference>
<evidence type="ECO:0000313" key="19">
    <source>
        <dbReference type="Proteomes" id="UP000043437"/>
    </source>
</evidence>
<dbReference type="InterPro" id="IPR001404">
    <property type="entry name" value="Hsp90_fam"/>
</dbReference>
<dbReference type="Proteomes" id="UP000045175">
    <property type="component" value="Unassembled WGS sequence"/>
</dbReference>
<dbReference type="Proteomes" id="UP000043437">
    <property type="component" value="Unassembled WGS sequence"/>
</dbReference>
<dbReference type="SUPFAM" id="SSF55874">
    <property type="entry name" value="ATPase domain of HSP90 chaperone/DNA topoisomerase II/histidine kinase"/>
    <property type="match status" value="1"/>
</dbReference>
<evidence type="ECO:0000313" key="16">
    <source>
        <dbReference type="EMBL" id="CRF52295.1"/>
    </source>
</evidence>
<dbReference type="GO" id="GO:0016887">
    <property type="term" value="F:ATP hydrolysis activity"/>
    <property type="evidence" value="ECO:0007669"/>
    <property type="project" value="InterPro"/>
</dbReference>
<dbReference type="InterPro" id="IPR036890">
    <property type="entry name" value="HATPase_C_sf"/>
</dbReference>
<evidence type="ECO:0000313" key="18">
    <source>
        <dbReference type="Proteomes" id="UP000041394"/>
    </source>
</evidence>
<reference evidence="17" key="2">
    <citation type="submission" date="2014-12" db="EMBL/GenBank/DDBJ databases">
        <authorList>
            <person name="Smet A."/>
        </authorList>
    </citation>
    <scope>NUCLEOTIDE SEQUENCE [LARGE SCALE GENOMIC DNA]</scope>
</reference>
<keyword evidence="7 10" id="KW-0143">Chaperone</keyword>
<protein>
    <recommendedName>
        <fullName evidence="9 10">Chaperone protein HtpG</fullName>
    </recommendedName>
    <alternativeName>
        <fullName evidence="10">Heat shock protein HtpG</fullName>
    </alternativeName>
    <alternativeName>
        <fullName evidence="10">High temperature protein G</fullName>
    </alternativeName>
</protein>
<dbReference type="GO" id="GO:0005737">
    <property type="term" value="C:cytoplasm"/>
    <property type="evidence" value="ECO:0007669"/>
    <property type="project" value="UniProtKB-SubCell"/>
</dbReference>
<feature type="binding site" evidence="11">
    <location>
        <position position="92"/>
    </location>
    <ligand>
        <name>ATP</name>
        <dbReference type="ChEBI" id="CHEBI:30616"/>
    </ligand>
</feature>
<comment type="function">
    <text evidence="8 10">Molecular chaperone. Has ATPase activity.</text>
</comment>
<feature type="region of interest" description="C" evidence="10">
    <location>
        <begin position="548"/>
        <end position="621"/>
    </location>
</feature>
<dbReference type="SMART" id="SM00387">
    <property type="entry name" value="HATPase_c"/>
    <property type="match status" value="1"/>
</dbReference>
<reference evidence="15" key="1">
    <citation type="submission" date="2014-12" db="EMBL/GenBank/DDBJ databases">
        <title>Whole genome sequences of four Staphylococcus schleiferi canine isolates.</title>
        <authorList>
            <person name="Misic A.M."/>
            <person name="Cain C."/>
            <person name="Morris D.O."/>
            <person name="Rankin S."/>
            <person name="Beiting D."/>
        </authorList>
    </citation>
    <scope>NUCLEOTIDE SEQUENCE</scope>
    <source>
        <strain evidence="13">ASB11</strain>
        <strain evidence="14">ASB13</strain>
        <strain evidence="16">ASB7</strain>
        <strain evidence="15">ASB9</strain>
    </source>
</reference>
<feature type="binding site" evidence="11">
    <location>
        <begin position="99"/>
        <end position="100"/>
    </location>
    <ligand>
        <name>ATP</name>
        <dbReference type="ChEBI" id="CHEBI:30616"/>
    </ligand>
</feature>
<feature type="binding site" evidence="11">
    <location>
        <position position="98"/>
    </location>
    <ligand>
        <name>ATP</name>
        <dbReference type="ChEBI" id="CHEBI:30616"/>
    </ligand>
</feature>
<comment type="similarity">
    <text evidence="2 10">Belongs to the heat shock protein 90 family.</text>
</comment>
<evidence type="ECO:0000256" key="1">
    <source>
        <dbReference type="ARBA" id="ARBA00004496"/>
    </source>
</evidence>
<dbReference type="EMBL" id="CDMN01000071">
    <property type="protein sequence ID" value="CRF45038.1"/>
    <property type="molecule type" value="Genomic_DNA"/>
</dbReference>
<dbReference type="EMBL" id="CDML01000055">
    <property type="protein sequence ID" value="CRF41822.1"/>
    <property type="molecule type" value="Genomic_DNA"/>
</dbReference>
<comment type="subcellular location">
    <subcellularLocation>
        <location evidence="1 10">Cytoplasm</location>
    </subcellularLocation>
</comment>
<feature type="binding site" evidence="11">
    <location>
        <position position="33"/>
    </location>
    <ligand>
        <name>ATP</name>
        <dbReference type="ChEBI" id="CHEBI:30616"/>
    </ligand>
</feature>
<keyword evidence="6 10" id="KW-0346">Stress response</keyword>
<feature type="binding site" evidence="11">
    <location>
        <position position="84"/>
    </location>
    <ligand>
        <name>ATP</name>
        <dbReference type="ChEBI" id="CHEBI:30616"/>
    </ligand>
</feature>
<dbReference type="GO" id="GO:0051082">
    <property type="term" value="F:unfolded protein binding"/>
    <property type="evidence" value="ECO:0007669"/>
    <property type="project" value="UniProtKB-UniRule"/>
</dbReference>
<reference evidence="18 19" key="3">
    <citation type="submission" date="2014-12" db="EMBL/GenBank/DDBJ databases">
        <authorList>
            <person name="Jaenicke S."/>
        </authorList>
    </citation>
    <scope>NUCLEOTIDE SEQUENCE [LARGE SCALE GENOMIC DNA]</scope>
</reference>
<evidence type="ECO:0000256" key="11">
    <source>
        <dbReference type="PIRSR" id="PIRSR002583-1"/>
    </source>
</evidence>
<dbReference type="FunFam" id="3.30.230.80:FF:000002">
    <property type="entry name" value="Molecular chaperone HtpG"/>
    <property type="match status" value="1"/>
</dbReference>
<evidence type="ECO:0000313" key="15">
    <source>
        <dbReference type="EMBL" id="CRF45038.1"/>
    </source>
</evidence>
<proteinExistence type="inferred from homology"/>
<evidence type="ECO:0000256" key="7">
    <source>
        <dbReference type="ARBA" id="ARBA00023186"/>
    </source>
</evidence>
<dbReference type="InterPro" id="IPR037196">
    <property type="entry name" value="HSP90_C"/>
</dbReference>
<gene>
    <name evidence="10" type="primary">htpG</name>
    <name evidence="13" type="ORF">HAL011_16400</name>
    <name evidence="14" type="ORF">HAL013_15920</name>
    <name evidence="16" type="ORF">HAL07_04210</name>
    <name evidence="15" type="ORF">HAL09_16710</name>
</gene>
<evidence type="ECO:0000256" key="5">
    <source>
        <dbReference type="ARBA" id="ARBA00022840"/>
    </source>
</evidence>
<keyword evidence="5 10" id="KW-0067">ATP-binding</keyword>
<feature type="binding site" evidence="11">
    <location>
        <position position="79"/>
    </location>
    <ligand>
        <name>ATP</name>
        <dbReference type="ChEBI" id="CHEBI:30616"/>
    </ligand>
</feature>
<name>A0A0K2XHF5_9HELI</name>
<evidence type="ECO:0000313" key="17">
    <source>
        <dbReference type="Proteomes" id="UP000038622"/>
    </source>
</evidence>
<dbReference type="GO" id="GO:0140662">
    <property type="term" value="F:ATP-dependent protein folding chaperone"/>
    <property type="evidence" value="ECO:0007669"/>
    <property type="project" value="InterPro"/>
</dbReference>
<dbReference type="SUPFAM" id="SSF110942">
    <property type="entry name" value="HSP90 C-terminal domain"/>
    <property type="match status" value="1"/>
</dbReference>
<dbReference type="InterPro" id="IPR020575">
    <property type="entry name" value="Hsp90_N"/>
</dbReference>
<feature type="region of interest" description="A; substrate-binding" evidence="10">
    <location>
        <begin position="1"/>
        <end position="341"/>
    </location>
</feature>
<dbReference type="PROSITE" id="PS00298">
    <property type="entry name" value="HSP90"/>
    <property type="match status" value="1"/>
</dbReference>
<dbReference type="InterPro" id="IPR020568">
    <property type="entry name" value="Ribosomal_Su5_D2-typ_SF"/>
</dbReference>
<dbReference type="STRING" id="1578720.HAL011_16400"/>
<evidence type="ECO:0000256" key="2">
    <source>
        <dbReference type="ARBA" id="ARBA00008239"/>
    </source>
</evidence>
<dbReference type="CDD" id="cd16927">
    <property type="entry name" value="HATPase_Hsp90-like"/>
    <property type="match status" value="1"/>
</dbReference>
<evidence type="ECO:0000256" key="3">
    <source>
        <dbReference type="ARBA" id="ARBA00022490"/>
    </source>
</evidence>
<dbReference type="Proteomes" id="UP000041394">
    <property type="component" value="Unassembled WGS sequence"/>
</dbReference>
<dbReference type="InterPro" id="IPR003594">
    <property type="entry name" value="HATPase_dom"/>
</dbReference>
<organism evidence="15 18">
    <name type="scientific">Helicobacter ailurogastricus</name>
    <dbReference type="NCBI Taxonomy" id="1578720"/>
    <lineage>
        <taxon>Bacteria</taxon>
        <taxon>Pseudomonadati</taxon>
        <taxon>Campylobacterota</taxon>
        <taxon>Epsilonproteobacteria</taxon>
        <taxon>Campylobacterales</taxon>
        <taxon>Helicobacteraceae</taxon>
        <taxon>Helicobacter</taxon>
    </lineage>
</organism>
<dbReference type="NCBIfam" id="NF003555">
    <property type="entry name" value="PRK05218.1"/>
    <property type="match status" value="1"/>
</dbReference>
<dbReference type="PIRSF" id="PIRSF002583">
    <property type="entry name" value="Hsp90"/>
    <property type="match status" value="1"/>
</dbReference>
<dbReference type="HAMAP" id="MF_00505">
    <property type="entry name" value="HSP90"/>
    <property type="match status" value="1"/>
</dbReference>
<dbReference type="Gene3D" id="3.40.50.11260">
    <property type="match status" value="1"/>
</dbReference>
<dbReference type="RefSeq" id="WP_053941916.1">
    <property type="nucleotide sequence ID" value="NZ_BSWP01000035.1"/>
</dbReference>
<dbReference type="Pfam" id="PF00183">
    <property type="entry name" value="HSP90"/>
    <property type="match status" value="1"/>
</dbReference>
<keyword evidence="3 10" id="KW-0963">Cytoplasm</keyword>
<evidence type="ECO:0000259" key="12">
    <source>
        <dbReference type="SMART" id="SM00387"/>
    </source>
</evidence>
<keyword evidence="17" id="KW-1185">Reference proteome</keyword>
<feature type="binding site" evidence="11">
    <location>
        <begin position="121"/>
        <end position="126"/>
    </location>
    <ligand>
        <name>ATP</name>
        <dbReference type="ChEBI" id="CHEBI:30616"/>
    </ligand>
</feature>
<sequence>MPSKKHTFQTEINQLLDLMIHSLYSHKEIFLRELISNASDALDKLNYMVISDEAYKSLEFRPQINLSFNEKAKSLTIADNGIGMSEEELISNLGTIAKSGTKSFLANLSGDQKKDNALIGQFGVGFYSSFMVANKVVVQSKKALSEEAFAWVSDGKGSYEISPCVKEGFGTEITLYLKDEEAQFANRWEIEHIVKKYSEHIPFPIFLSYTETKSEGEGADKKEVTEEKCTQINSAKALWRMPKNELKDEDYKEFYKSFAHDNNAPLAWIHNKAEGVLEYNTLFYIPSVAPFDMFRVDYQSGVKLYVKRVFITDNDKELLPQYLRFVRGIIDSEDLPLNVSREILQQNKILANIKSASTKKILAEIEKLSQDEKTYEKFYTQFGRVLKEGLHSDFENKDKILDLLRFVSNKSEKPLSLKEYKAGMPAEQKSIYYMVGESQDLLKASPILEKYAQKGFDVLLMGDEVDAFVMPGVSEYDKTPLKDAASSETLKELGLAEVSEAEKEEFKGVLEAFKEALKDEVKEVALSKDLHSAVALVGDEQNAMMANLMRQMGQSVQEQPKTLELNIGHAIIQKLKGVEDRTLLADVAHLLFDSAKLLENGALKNAKAFNDRLSATILRAF</sequence>
<dbReference type="Gene3D" id="1.20.120.790">
    <property type="entry name" value="Heat shock protein 90, C-terminal domain"/>
    <property type="match status" value="1"/>
</dbReference>
<feature type="binding site" evidence="11">
    <location>
        <position position="37"/>
    </location>
    <ligand>
        <name>ATP</name>
        <dbReference type="ChEBI" id="CHEBI:30616"/>
    </ligand>
</feature>
<feature type="domain" description="Histidine kinase/HSP90-like ATPase" evidence="12">
    <location>
        <begin position="26"/>
        <end position="181"/>
    </location>
</feature>
<evidence type="ECO:0000256" key="4">
    <source>
        <dbReference type="ARBA" id="ARBA00022741"/>
    </source>
</evidence>
<feature type="binding site" evidence="11">
    <location>
        <position position="341"/>
    </location>
    <ligand>
        <name>ATP</name>
        <dbReference type="ChEBI" id="CHEBI:30616"/>
    </ligand>
</feature>
<dbReference type="GO" id="GO:0005524">
    <property type="term" value="F:ATP binding"/>
    <property type="evidence" value="ECO:0007669"/>
    <property type="project" value="UniProtKB-UniRule"/>
</dbReference>
<feature type="binding site" evidence="11">
    <location>
        <position position="171"/>
    </location>
    <ligand>
        <name>ATP</name>
        <dbReference type="ChEBI" id="CHEBI:30616"/>
    </ligand>
</feature>
<comment type="subunit">
    <text evidence="10">Homodimer.</text>
</comment>
<dbReference type="Pfam" id="PF13589">
    <property type="entry name" value="HATPase_c_3"/>
    <property type="match status" value="1"/>
</dbReference>
<dbReference type="Proteomes" id="UP000038622">
    <property type="component" value="Unassembled WGS sequence"/>
</dbReference>
<evidence type="ECO:0000256" key="8">
    <source>
        <dbReference type="ARBA" id="ARBA00058590"/>
    </source>
</evidence>
<keyword evidence="4 10" id="KW-0547">Nucleotide-binding</keyword>
<dbReference type="GeneID" id="82131442"/>
<evidence type="ECO:0000256" key="10">
    <source>
        <dbReference type="HAMAP-Rule" id="MF_00505"/>
    </source>
</evidence>
<dbReference type="AlphaFoldDB" id="A0A0K2XHF5"/>
<evidence type="ECO:0000256" key="9">
    <source>
        <dbReference type="ARBA" id="ARBA00070675"/>
    </source>
</evidence>